<feature type="transmembrane region" description="Helical" evidence="1">
    <location>
        <begin position="90"/>
        <end position="111"/>
    </location>
</feature>
<feature type="transmembrane region" description="Helical" evidence="1">
    <location>
        <begin position="6"/>
        <end position="27"/>
    </location>
</feature>
<comment type="caution">
    <text evidence="2">The sequence shown here is derived from an EMBL/GenBank/DDBJ whole genome shotgun (WGS) entry which is preliminary data.</text>
</comment>
<protein>
    <recommendedName>
        <fullName evidence="4">DUF2784 domain-containing protein</fullName>
    </recommendedName>
</protein>
<organism evidence="2 3">
    <name type="scientific">Amycolatopsis magusensis</name>
    <dbReference type="NCBI Taxonomy" id="882444"/>
    <lineage>
        <taxon>Bacteria</taxon>
        <taxon>Bacillati</taxon>
        <taxon>Actinomycetota</taxon>
        <taxon>Actinomycetes</taxon>
        <taxon>Pseudonocardiales</taxon>
        <taxon>Pseudonocardiaceae</taxon>
        <taxon>Amycolatopsis</taxon>
    </lineage>
</organism>
<reference evidence="2 3" key="1">
    <citation type="submission" date="2021-03" db="EMBL/GenBank/DDBJ databases">
        <title>Sequencing the genomes of 1000 actinobacteria strains.</title>
        <authorList>
            <person name="Klenk H.-P."/>
        </authorList>
    </citation>
    <scope>NUCLEOTIDE SEQUENCE [LARGE SCALE GENOMIC DNA]</scope>
    <source>
        <strain evidence="2 3">DSM 45510</strain>
    </source>
</reference>
<dbReference type="Pfam" id="PF10861">
    <property type="entry name" value="DUF2784"/>
    <property type="match status" value="1"/>
</dbReference>
<accession>A0ABS4PKZ5</accession>
<evidence type="ECO:0000313" key="3">
    <source>
        <dbReference type="Proteomes" id="UP000741013"/>
    </source>
</evidence>
<keyword evidence="1" id="KW-0472">Membrane</keyword>
<name>A0ABS4PKZ5_9PSEU</name>
<keyword evidence="3" id="KW-1185">Reference proteome</keyword>
<evidence type="ECO:0000256" key="1">
    <source>
        <dbReference type="SAM" id="Phobius"/>
    </source>
</evidence>
<evidence type="ECO:0000313" key="2">
    <source>
        <dbReference type="EMBL" id="MBP2180081.1"/>
    </source>
</evidence>
<dbReference type="EMBL" id="JAGGMS010000001">
    <property type="protein sequence ID" value="MBP2180081.1"/>
    <property type="molecule type" value="Genomic_DNA"/>
</dbReference>
<gene>
    <name evidence="2" type="ORF">JOM49_001607</name>
</gene>
<feature type="transmembrane region" description="Helical" evidence="1">
    <location>
        <begin position="34"/>
        <end position="52"/>
    </location>
</feature>
<dbReference type="RefSeq" id="WP_209663704.1">
    <property type="nucleotide sequence ID" value="NZ_JAGGMS010000001.1"/>
</dbReference>
<dbReference type="InterPro" id="IPR021218">
    <property type="entry name" value="DUF2784"/>
</dbReference>
<sequence>MAGFFADVTVAVHVLALLYIGFGGFVAWRWPKTIFVHVFFAAWGILVNVFPIPCPLTALENHFRAQQGLGDLPGGFNAYYLYDTVFPRDMMPVVVSIAFVVLVVSYIGAYVHWKHRDSDDGTGAEGTHAHPVGLG</sequence>
<keyword evidence="1" id="KW-0812">Transmembrane</keyword>
<proteinExistence type="predicted"/>
<dbReference type="Proteomes" id="UP000741013">
    <property type="component" value="Unassembled WGS sequence"/>
</dbReference>
<keyword evidence="1" id="KW-1133">Transmembrane helix</keyword>
<evidence type="ECO:0008006" key="4">
    <source>
        <dbReference type="Google" id="ProtNLM"/>
    </source>
</evidence>